<dbReference type="PANTHER" id="PTHR12993">
    <property type="entry name" value="N-ACETYLGLUCOSAMINYL-PHOSPHATIDYLINOSITOL DE-N-ACETYLASE-RELATED"/>
    <property type="match status" value="1"/>
</dbReference>
<evidence type="ECO:0000313" key="2">
    <source>
        <dbReference type="Proteomes" id="UP000024284"/>
    </source>
</evidence>
<dbReference type="EMBL" id="JFZA02000012">
    <property type="protein sequence ID" value="KFG90465.1"/>
    <property type="molecule type" value="Genomic_DNA"/>
</dbReference>
<name>A0A086PAP7_SPHHM</name>
<comment type="caution">
    <text evidence="1">The sequence shown here is derived from an EMBL/GenBank/DDBJ whole genome shotgun (WGS) entry which is preliminary data.</text>
</comment>
<dbReference type="Gene3D" id="3.40.50.10320">
    <property type="entry name" value="LmbE-like"/>
    <property type="match status" value="1"/>
</dbReference>
<dbReference type="OrthoDB" id="9790023at2"/>
<dbReference type="eggNOG" id="COG2120">
    <property type="taxonomic scope" value="Bacteria"/>
</dbReference>
<dbReference type="STRING" id="76947.GCA_002080435_01318"/>
<dbReference type="Proteomes" id="UP000024284">
    <property type="component" value="Unassembled WGS sequence"/>
</dbReference>
<dbReference type="InterPro" id="IPR024078">
    <property type="entry name" value="LmbE-like_dom_sf"/>
</dbReference>
<evidence type="ECO:0000313" key="1">
    <source>
        <dbReference type="EMBL" id="KFG90465.1"/>
    </source>
</evidence>
<protein>
    <submittedName>
        <fullName evidence="1">LmbE family protein</fullName>
    </submittedName>
</protein>
<gene>
    <name evidence="1" type="ORF">BV98_001669</name>
</gene>
<dbReference type="GO" id="GO:0016811">
    <property type="term" value="F:hydrolase activity, acting on carbon-nitrogen (but not peptide) bonds, in linear amides"/>
    <property type="evidence" value="ECO:0007669"/>
    <property type="project" value="TreeGrafter"/>
</dbReference>
<dbReference type="Pfam" id="PF02585">
    <property type="entry name" value="PIG-L"/>
    <property type="match status" value="1"/>
</dbReference>
<proteinExistence type="predicted"/>
<dbReference type="InterPro" id="IPR003737">
    <property type="entry name" value="GlcNAc_PI_deacetylase-related"/>
</dbReference>
<keyword evidence="2" id="KW-1185">Reference proteome</keyword>
<accession>A0A086PAP7</accession>
<reference evidence="1" key="1">
    <citation type="submission" date="2014-08" db="EMBL/GenBank/DDBJ databases">
        <title>Draft genome sequences of Sphingobium herbicidovorans.</title>
        <authorList>
            <person name="Gan H.M."/>
            <person name="Gan H.Y."/>
            <person name="Savka M.A."/>
        </authorList>
    </citation>
    <scope>NUCLEOTIDE SEQUENCE [LARGE SCALE GENOMIC DNA]</scope>
    <source>
        <strain evidence="1">NBRC 16415</strain>
    </source>
</reference>
<dbReference type="PANTHER" id="PTHR12993:SF11">
    <property type="entry name" value="N-ACETYLGLUCOSAMINYL-PHOSPHATIDYLINOSITOL DE-N-ACETYLASE"/>
    <property type="match status" value="1"/>
</dbReference>
<dbReference type="AlphaFoldDB" id="A0A086PAP7"/>
<dbReference type="RefSeq" id="WP_037464585.1">
    <property type="nucleotide sequence ID" value="NZ_BCZD01000005.1"/>
</dbReference>
<sequence length="227" mass="24985">MTMIDTVQRALVIAPHPDDEVLGCGGTIARLVALGRHVEVAIATRGREPQFDAGQVEQVQAEARRAHALLGVTRTHFLDFPAAELDRIPRAELNRGIAELVAQCRPDALFVPFAHDLHFDHGLIFEAAMVAARPVGAQYPARILAYETVSETNWAAPYLTPAFQPNLFIDISDHLDHKIEAFGCFASQVRPFPNERSPETLRALAQVRGSCVSKRAAEAFVMIREVS</sequence>
<dbReference type="SUPFAM" id="SSF102588">
    <property type="entry name" value="LmbE-like"/>
    <property type="match status" value="1"/>
</dbReference>
<organism evidence="1 2">
    <name type="scientific">Sphingobium herbicidovorans (strain ATCC 700291 / DSM 11019 / CCUG 56400 / KCTC 2939 / LMG 18315 / NBRC 16415 / MH)</name>
    <name type="common">Sphingomonas herbicidovorans</name>
    <dbReference type="NCBI Taxonomy" id="1219045"/>
    <lineage>
        <taxon>Bacteria</taxon>
        <taxon>Pseudomonadati</taxon>
        <taxon>Pseudomonadota</taxon>
        <taxon>Alphaproteobacteria</taxon>
        <taxon>Sphingomonadales</taxon>
        <taxon>Sphingomonadaceae</taxon>
        <taxon>Sphingobium</taxon>
    </lineage>
</organism>
<dbReference type="PATRIC" id="fig|1219045.3.peg.1704"/>